<evidence type="ECO:0000256" key="1">
    <source>
        <dbReference type="ARBA" id="ARBA00004651"/>
    </source>
</evidence>
<keyword evidence="5 7" id="KW-1133">Transmembrane helix</keyword>
<sequence>MAAATKNWRKQRTTGEIIFDVLIVILMCAICFITIYPIWYVIVNSFNDGADAMRGGIFWWPRVFSLENYKTVFKDSSILTAFGVTVLRTLVGTVLNVFFTAMVAYGLSKTRLIGRNFYLTMGIITMMFNGGLIPTFLLYKNLNLLDNFLVFVIPAMFSFYNAIIFMSFFREIPASLEESAEIDGANDFLIFLRIILPLSKPVLATIALFSGVYHWNDYFSGVIYINKPSLQPIQTYLYRMVAEAGSNQMAAQTADVVKSTTSMSLKLATMVVTTLPIVCVYPFLQKYFVKGMMIGAVKG</sequence>
<accession>A0ABT1RYI8</accession>
<feature type="transmembrane region" description="Helical" evidence="7">
    <location>
        <begin position="267"/>
        <end position="284"/>
    </location>
</feature>
<feature type="transmembrane region" description="Helical" evidence="7">
    <location>
        <begin position="21"/>
        <end position="42"/>
    </location>
</feature>
<evidence type="ECO:0000313" key="9">
    <source>
        <dbReference type="EMBL" id="MCQ4839763.1"/>
    </source>
</evidence>
<organism evidence="9 10">
    <name type="scientific">Neglectibacter timonensis</name>
    <dbReference type="NCBI Taxonomy" id="1776382"/>
    <lineage>
        <taxon>Bacteria</taxon>
        <taxon>Bacillati</taxon>
        <taxon>Bacillota</taxon>
        <taxon>Clostridia</taxon>
        <taxon>Eubacteriales</taxon>
        <taxon>Oscillospiraceae</taxon>
        <taxon>Neglectibacter</taxon>
    </lineage>
</organism>
<keyword evidence="4 7" id="KW-0812">Transmembrane</keyword>
<protein>
    <submittedName>
        <fullName evidence="9">Carbohydrate ABC transporter permease</fullName>
    </submittedName>
</protein>
<dbReference type="PROSITE" id="PS50928">
    <property type="entry name" value="ABC_TM1"/>
    <property type="match status" value="1"/>
</dbReference>
<comment type="similarity">
    <text evidence="7">Belongs to the binding-protein-dependent transport system permease family.</text>
</comment>
<feature type="transmembrane region" description="Helical" evidence="7">
    <location>
        <begin position="148"/>
        <end position="169"/>
    </location>
</feature>
<dbReference type="PANTHER" id="PTHR43744:SF9">
    <property type="entry name" value="POLYGALACTURONAN_RHAMNOGALACTURONAN TRANSPORT SYSTEM PERMEASE PROTEIN YTCP"/>
    <property type="match status" value="1"/>
</dbReference>
<dbReference type="PANTHER" id="PTHR43744">
    <property type="entry name" value="ABC TRANSPORTER PERMEASE PROTEIN MG189-RELATED-RELATED"/>
    <property type="match status" value="1"/>
</dbReference>
<evidence type="ECO:0000256" key="6">
    <source>
        <dbReference type="ARBA" id="ARBA00023136"/>
    </source>
</evidence>
<evidence type="ECO:0000256" key="5">
    <source>
        <dbReference type="ARBA" id="ARBA00022989"/>
    </source>
</evidence>
<evidence type="ECO:0000259" key="8">
    <source>
        <dbReference type="PROSITE" id="PS50928"/>
    </source>
</evidence>
<feature type="transmembrane region" description="Helical" evidence="7">
    <location>
        <begin position="117"/>
        <end position="136"/>
    </location>
</feature>
<dbReference type="RefSeq" id="WP_066862752.1">
    <property type="nucleotide sequence ID" value="NZ_CABKVV010000013.1"/>
</dbReference>
<dbReference type="CDD" id="cd06261">
    <property type="entry name" value="TM_PBP2"/>
    <property type="match status" value="1"/>
</dbReference>
<keyword evidence="10" id="KW-1185">Reference proteome</keyword>
<keyword evidence="2 7" id="KW-0813">Transport</keyword>
<dbReference type="EMBL" id="JANFZH010000014">
    <property type="protein sequence ID" value="MCQ4839763.1"/>
    <property type="molecule type" value="Genomic_DNA"/>
</dbReference>
<dbReference type="Gene3D" id="1.10.3720.10">
    <property type="entry name" value="MetI-like"/>
    <property type="match status" value="1"/>
</dbReference>
<comment type="subcellular location">
    <subcellularLocation>
        <location evidence="1 7">Cell membrane</location>
        <topology evidence="1 7">Multi-pass membrane protein</topology>
    </subcellularLocation>
</comment>
<dbReference type="GeneID" id="90532003"/>
<feature type="domain" description="ABC transmembrane type-1" evidence="8">
    <location>
        <begin position="82"/>
        <end position="284"/>
    </location>
</feature>
<dbReference type="InterPro" id="IPR000515">
    <property type="entry name" value="MetI-like"/>
</dbReference>
<name>A0ABT1RYI8_9FIRM</name>
<evidence type="ECO:0000256" key="7">
    <source>
        <dbReference type="RuleBase" id="RU363032"/>
    </source>
</evidence>
<keyword evidence="6 7" id="KW-0472">Membrane</keyword>
<dbReference type="Proteomes" id="UP001524473">
    <property type="component" value="Unassembled WGS sequence"/>
</dbReference>
<comment type="caution">
    <text evidence="9">The sequence shown here is derived from an EMBL/GenBank/DDBJ whole genome shotgun (WGS) entry which is preliminary data.</text>
</comment>
<evidence type="ECO:0000256" key="4">
    <source>
        <dbReference type="ARBA" id="ARBA00022692"/>
    </source>
</evidence>
<gene>
    <name evidence="9" type="ORF">NE695_07540</name>
</gene>
<dbReference type="Pfam" id="PF00528">
    <property type="entry name" value="BPD_transp_1"/>
    <property type="match status" value="1"/>
</dbReference>
<feature type="transmembrane region" description="Helical" evidence="7">
    <location>
        <begin position="78"/>
        <end position="105"/>
    </location>
</feature>
<keyword evidence="3" id="KW-1003">Cell membrane</keyword>
<evidence type="ECO:0000256" key="2">
    <source>
        <dbReference type="ARBA" id="ARBA00022448"/>
    </source>
</evidence>
<feature type="transmembrane region" description="Helical" evidence="7">
    <location>
        <begin position="190"/>
        <end position="213"/>
    </location>
</feature>
<evidence type="ECO:0000256" key="3">
    <source>
        <dbReference type="ARBA" id="ARBA00022475"/>
    </source>
</evidence>
<dbReference type="InterPro" id="IPR035906">
    <property type="entry name" value="MetI-like_sf"/>
</dbReference>
<proteinExistence type="inferred from homology"/>
<dbReference type="SUPFAM" id="SSF161098">
    <property type="entry name" value="MetI-like"/>
    <property type="match status" value="1"/>
</dbReference>
<evidence type="ECO:0000313" key="10">
    <source>
        <dbReference type="Proteomes" id="UP001524473"/>
    </source>
</evidence>
<reference evidence="9 10" key="1">
    <citation type="submission" date="2022-06" db="EMBL/GenBank/DDBJ databases">
        <title>Isolation of gut microbiota from human fecal samples.</title>
        <authorList>
            <person name="Pamer E.G."/>
            <person name="Barat B."/>
            <person name="Waligurski E."/>
            <person name="Medina S."/>
            <person name="Paddock L."/>
            <person name="Mostad J."/>
        </authorList>
    </citation>
    <scope>NUCLEOTIDE SEQUENCE [LARGE SCALE GENOMIC DNA]</scope>
    <source>
        <strain evidence="9 10">DFI.9.73</strain>
    </source>
</reference>